<dbReference type="PRINTS" id="PR00834">
    <property type="entry name" value="PROTEASES2C"/>
</dbReference>
<evidence type="ECO:0000313" key="8">
    <source>
        <dbReference type="Proteomes" id="UP000546252"/>
    </source>
</evidence>
<evidence type="ECO:0000256" key="2">
    <source>
        <dbReference type="ARBA" id="ARBA00022670"/>
    </source>
</evidence>
<feature type="transmembrane region" description="Helical" evidence="5">
    <location>
        <begin position="213"/>
        <end position="234"/>
    </location>
</feature>
<evidence type="ECO:0000259" key="6">
    <source>
        <dbReference type="PROSITE" id="PS50106"/>
    </source>
</evidence>
<dbReference type="InterPro" id="IPR009003">
    <property type="entry name" value="Peptidase_S1_PA"/>
</dbReference>
<evidence type="ECO:0000256" key="1">
    <source>
        <dbReference type="ARBA" id="ARBA00010541"/>
    </source>
</evidence>
<dbReference type="Pfam" id="PF13365">
    <property type="entry name" value="Trypsin_2"/>
    <property type="match status" value="1"/>
</dbReference>
<dbReference type="SMART" id="SM00228">
    <property type="entry name" value="PDZ"/>
    <property type="match status" value="1"/>
</dbReference>
<feature type="compositionally biased region" description="Low complexity" evidence="4">
    <location>
        <begin position="104"/>
        <end position="120"/>
    </location>
</feature>
<evidence type="ECO:0000256" key="4">
    <source>
        <dbReference type="SAM" id="MobiDB-lite"/>
    </source>
</evidence>
<dbReference type="InterPro" id="IPR043504">
    <property type="entry name" value="Peptidase_S1_PA_chymotrypsin"/>
</dbReference>
<organism evidence="7 8">
    <name type="scientific">Nesterenkonia jeotgali</name>
    <dbReference type="NCBI Taxonomy" id="317018"/>
    <lineage>
        <taxon>Bacteria</taxon>
        <taxon>Bacillati</taxon>
        <taxon>Actinomycetota</taxon>
        <taxon>Actinomycetes</taxon>
        <taxon>Micrococcales</taxon>
        <taxon>Micrococcaceae</taxon>
        <taxon>Nesterenkonia</taxon>
    </lineage>
</organism>
<dbReference type="Gene3D" id="2.30.42.10">
    <property type="match status" value="1"/>
</dbReference>
<keyword evidence="5" id="KW-0812">Transmembrane</keyword>
<protein>
    <submittedName>
        <fullName evidence="7">Putative serine protease PepD</fullName>
        <ecNumber evidence="7">3.4.21.-</ecNumber>
    </submittedName>
</protein>
<evidence type="ECO:0000256" key="3">
    <source>
        <dbReference type="ARBA" id="ARBA00022801"/>
    </source>
</evidence>
<reference evidence="7 8" key="1">
    <citation type="submission" date="2020-08" db="EMBL/GenBank/DDBJ databases">
        <title>Sequencing the genomes of 1000 actinobacteria strains.</title>
        <authorList>
            <person name="Klenk H.-P."/>
        </authorList>
    </citation>
    <scope>NUCLEOTIDE SEQUENCE [LARGE SCALE GENOMIC DNA]</scope>
    <source>
        <strain evidence="7 8">DSM 19081</strain>
    </source>
</reference>
<feature type="compositionally biased region" description="Low complexity" evidence="4">
    <location>
        <begin position="53"/>
        <end position="72"/>
    </location>
</feature>
<feature type="domain" description="PDZ" evidence="6">
    <location>
        <begin position="504"/>
        <end position="603"/>
    </location>
</feature>
<dbReference type="Proteomes" id="UP000546252">
    <property type="component" value="Unassembled WGS sequence"/>
</dbReference>
<dbReference type="PANTHER" id="PTHR43343">
    <property type="entry name" value="PEPTIDASE S12"/>
    <property type="match status" value="1"/>
</dbReference>
<keyword evidence="2 7" id="KW-0645">Protease</keyword>
<dbReference type="Gene3D" id="2.40.10.10">
    <property type="entry name" value="Trypsin-like serine proteases"/>
    <property type="match status" value="2"/>
</dbReference>
<dbReference type="PROSITE" id="PS50106">
    <property type="entry name" value="PDZ"/>
    <property type="match status" value="1"/>
</dbReference>
<comment type="similarity">
    <text evidence="1">Belongs to the peptidase S1C family.</text>
</comment>
<dbReference type="EC" id="3.4.21.-" evidence="7"/>
<dbReference type="SUPFAM" id="SSF50494">
    <property type="entry name" value="Trypsin-like serine proteases"/>
    <property type="match status" value="1"/>
</dbReference>
<dbReference type="AlphaFoldDB" id="A0A839FNH3"/>
<gene>
    <name evidence="7" type="ORF">HNR24_001399</name>
</gene>
<keyword evidence="5" id="KW-1133">Transmembrane helix</keyword>
<comment type="caution">
    <text evidence="7">The sequence shown here is derived from an EMBL/GenBank/DDBJ whole genome shotgun (WGS) entry which is preliminary data.</text>
</comment>
<dbReference type="InterPro" id="IPR036034">
    <property type="entry name" value="PDZ_sf"/>
</dbReference>
<feature type="compositionally biased region" description="Basic and acidic residues" evidence="4">
    <location>
        <begin position="28"/>
        <end position="38"/>
    </location>
</feature>
<proteinExistence type="inferred from homology"/>
<dbReference type="SUPFAM" id="SSF50156">
    <property type="entry name" value="PDZ domain-like"/>
    <property type="match status" value="1"/>
</dbReference>
<keyword evidence="5" id="KW-0472">Membrane</keyword>
<dbReference type="PANTHER" id="PTHR43343:SF3">
    <property type="entry name" value="PROTEASE DO-LIKE 8, CHLOROPLASTIC"/>
    <property type="match status" value="1"/>
</dbReference>
<feature type="compositionally biased region" description="Low complexity" evidence="4">
    <location>
        <begin position="128"/>
        <end position="160"/>
    </location>
</feature>
<keyword evidence="3 7" id="KW-0378">Hydrolase</keyword>
<sequence>MSSDPHNSPDRDEVNPPEDATARIDPVPAREEAQDPHGESAPGPETGHGSPGYGSPSPEGRSSEESSPLNAPDAPPAPPGSQPGSGQYTQAEHGEGQYGGGQYGQDQYGQGQYTQAEHGQGQYGQGQHGQDQYGQGQHGQDPYGHGQYGQNPHGQYPQGGDQYGGDQYGQDQYAQSQHYQDPAYAATGGYAGYGSGAAFADSSQKQPRNKRTVGVGSLALAVLLAGLLGGGVVAGSQAVLGDGGSVSTSASDGIEINNPDSATVVTAAAAKASPSVVTLAVNDGSQGGSGSGIILDEEGHVLTNTHVVTLGGAAADPEIEVRMSDGSVSAAELVGTDPLSDLAVIKLENIDGIQPAELGSSGDLNVGDQSIAIGAPLGLSGTVTDGIVSTLNRTISVASSAVEDDGADAPEAPEEGSEEDGFEFYFPDMEGSPTQGSIHLNVIQTDAAINRGNSGGALVDDEGRVIGVNVAIASSGGGAETDAGSIGVGFAVPIDYAQRVAQELIDTGEVSHGLLGVTVAAAGSQDASGETDPGVAPVMPGFTVGALIDDVPGNTPAADAGLTTGDIITAVNDRRIEDSLALTATIREYPAGETVTITYVRDGAEEETEVTLGAT</sequence>
<feature type="region of interest" description="Disordered" evidence="4">
    <location>
        <begin position="1"/>
        <end position="169"/>
    </location>
</feature>
<dbReference type="GO" id="GO:0006508">
    <property type="term" value="P:proteolysis"/>
    <property type="evidence" value="ECO:0007669"/>
    <property type="project" value="UniProtKB-KW"/>
</dbReference>
<dbReference type="InterPro" id="IPR001478">
    <property type="entry name" value="PDZ"/>
</dbReference>
<dbReference type="RefSeq" id="WP_182495414.1">
    <property type="nucleotide sequence ID" value="NZ_BAAAKT010000004.1"/>
</dbReference>
<dbReference type="EMBL" id="JACJIH010000001">
    <property type="protein sequence ID" value="MBA8921466.1"/>
    <property type="molecule type" value="Genomic_DNA"/>
</dbReference>
<dbReference type="Pfam" id="PF13180">
    <property type="entry name" value="PDZ_2"/>
    <property type="match status" value="1"/>
</dbReference>
<evidence type="ECO:0000313" key="7">
    <source>
        <dbReference type="EMBL" id="MBA8921466.1"/>
    </source>
</evidence>
<evidence type="ECO:0000256" key="5">
    <source>
        <dbReference type="SAM" id="Phobius"/>
    </source>
</evidence>
<accession>A0A839FNH3</accession>
<dbReference type="InterPro" id="IPR001940">
    <property type="entry name" value="Peptidase_S1C"/>
</dbReference>
<name>A0A839FNH3_9MICC</name>
<dbReference type="InterPro" id="IPR051201">
    <property type="entry name" value="Chloro_Bact_Ser_Proteases"/>
</dbReference>
<dbReference type="GO" id="GO:0004252">
    <property type="term" value="F:serine-type endopeptidase activity"/>
    <property type="evidence" value="ECO:0007669"/>
    <property type="project" value="InterPro"/>
</dbReference>